<dbReference type="RefSeq" id="WP_008251728.1">
    <property type="nucleotide sequence ID" value="NZ_CP014544.1"/>
</dbReference>
<proteinExistence type="inferred from homology"/>
<evidence type="ECO:0000256" key="12">
    <source>
        <dbReference type="ARBA" id="ARBA00034000"/>
    </source>
</evidence>
<dbReference type="PANTHER" id="PTHR21581:SF6">
    <property type="entry name" value="TRAFFICKING PROTEIN PARTICLE COMPLEX SUBUNIT 12"/>
    <property type="match status" value="1"/>
</dbReference>
<dbReference type="InterPro" id="IPR015956">
    <property type="entry name" value="Peniciliin-bd_prot_C_sf"/>
</dbReference>
<dbReference type="InterPro" id="IPR012907">
    <property type="entry name" value="Peptidase_S11_C"/>
</dbReference>
<feature type="chain" id="PRO_5007275226" description="serine-type D-Ala-D-Ala carboxypeptidase" evidence="16">
    <location>
        <begin position="22"/>
        <end position="387"/>
    </location>
</feature>
<dbReference type="KEGG" id="zal:AZF00_15025"/>
<evidence type="ECO:0000256" key="16">
    <source>
        <dbReference type="SAM" id="SignalP"/>
    </source>
</evidence>
<keyword evidence="7 16" id="KW-0732">Signal</keyword>
<keyword evidence="8" id="KW-0378">Hydrolase</keyword>
<feature type="signal peptide" evidence="16">
    <location>
        <begin position="1"/>
        <end position="21"/>
    </location>
</feature>
<dbReference type="GO" id="GO:0071555">
    <property type="term" value="P:cell wall organization"/>
    <property type="evidence" value="ECO:0007669"/>
    <property type="project" value="UniProtKB-KW"/>
</dbReference>
<dbReference type="PRINTS" id="PR00725">
    <property type="entry name" value="DADACBPTASE1"/>
</dbReference>
<reference evidence="18 19" key="1">
    <citation type="submission" date="2015-12" db="EMBL/GenBank/DDBJ databases">
        <authorList>
            <person name="Shamseldin A."/>
            <person name="Moawad H."/>
            <person name="Abd El-Rahim W.M."/>
            <person name="Sadowsky M.J."/>
        </authorList>
    </citation>
    <scope>NUCLEOTIDE SEQUENCE [LARGE SCALE GENOMIC DNA]</scope>
    <source>
        <strain evidence="18 19">SM2</strain>
    </source>
</reference>
<dbReference type="InterPro" id="IPR037167">
    <property type="entry name" value="Peptidase_S11_C_sf"/>
</dbReference>
<evidence type="ECO:0000256" key="5">
    <source>
        <dbReference type="ARBA" id="ARBA00022645"/>
    </source>
</evidence>
<feature type="domain" description="Peptidase S11 D-Ala-D-Ala carboxypeptidase A C-terminal" evidence="17">
    <location>
        <begin position="277"/>
        <end position="367"/>
    </location>
</feature>
<dbReference type="UniPathway" id="UPA00219"/>
<feature type="active site" description="Acyl-ester intermediate" evidence="13">
    <location>
        <position position="64"/>
    </location>
</feature>
<comment type="similarity">
    <text evidence="3 15">Belongs to the peptidase S11 family.</text>
</comment>
<dbReference type="Proteomes" id="UP000074119">
    <property type="component" value="Chromosome"/>
</dbReference>
<sequence>MFKQRFLAFAASVLVSSSALSQANLIPAAPSVAASAYLLMDANSGQVLIEHNADERVPPASLTKLMTSYVLSYELERGEVSNDDMVTISKNAWAQNPIFNGSSLMWIEVGKQVALHDLHKGVVISSGNDASVAVAEHVAGSEDAFAGIMNQHAGMLGMSNSHFVNSHGLPDPEHYTSARDLALLAKAIIGFPQEYALYSEKEFIFNGIRQSNRNGLLWSDPSVDGLKTGHTAEAGYCLVTSAKRDGMRLISVVMGASGERARERETQKLLSYGFRYFETHHLYAAGSELTRSKVWKGDSDTVILGVQKDVYMTIPRGKSEALDAQLIVDEVLTAPIAADEEYGELVVSLDGAEKVRVPLVALEAVEEGGIFKRLWDSIVLFFLNLVS</sequence>
<evidence type="ECO:0000256" key="15">
    <source>
        <dbReference type="RuleBase" id="RU004016"/>
    </source>
</evidence>
<dbReference type="GO" id="GO:0009252">
    <property type="term" value="P:peptidoglycan biosynthetic process"/>
    <property type="evidence" value="ECO:0007669"/>
    <property type="project" value="UniProtKB-UniPathway"/>
</dbReference>
<dbReference type="InterPro" id="IPR012338">
    <property type="entry name" value="Beta-lactam/transpept-like"/>
</dbReference>
<evidence type="ECO:0000256" key="3">
    <source>
        <dbReference type="ARBA" id="ARBA00007164"/>
    </source>
</evidence>
<name>A0A127MB35_9GAMM</name>
<comment type="function">
    <text evidence="1">Removes C-terminal D-alanyl residues from sugar-peptide cell wall precursors.</text>
</comment>
<gene>
    <name evidence="18" type="ORF">AZF00_15025</name>
</gene>
<evidence type="ECO:0000259" key="17">
    <source>
        <dbReference type="SMART" id="SM00936"/>
    </source>
</evidence>
<dbReference type="InterPro" id="IPR018044">
    <property type="entry name" value="Peptidase_S11"/>
</dbReference>
<dbReference type="EMBL" id="CP014544">
    <property type="protein sequence ID" value="AMO70395.1"/>
    <property type="molecule type" value="Genomic_DNA"/>
</dbReference>
<evidence type="ECO:0000256" key="10">
    <source>
        <dbReference type="ARBA" id="ARBA00022984"/>
    </source>
</evidence>
<dbReference type="PANTHER" id="PTHR21581">
    <property type="entry name" value="D-ALANYL-D-ALANINE CARBOXYPEPTIDASE"/>
    <property type="match status" value="1"/>
</dbReference>
<keyword evidence="11" id="KW-0961">Cell wall biogenesis/degradation</keyword>
<dbReference type="InterPro" id="IPR001967">
    <property type="entry name" value="Peptidase_S11_N"/>
</dbReference>
<dbReference type="GO" id="GO:0008360">
    <property type="term" value="P:regulation of cell shape"/>
    <property type="evidence" value="ECO:0007669"/>
    <property type="project" value="UniProtKB-KW"/>
</dbReference>
<keyword evidence="10" id="KW-0573">Peptidoglycan synthesis</keyword>
<organism evidence="18 19">
    <name type="scientific">Zhongshania aliphaticivorans</name>
    <dbReference type="NCBI Taxonomy" id="1470434"/>
    <lineage>
        <taxon>Bacteria</taxon>
        <taxon>Pseudomonadati</taxon>
        <taxon>Pseudomonadota</taxon>
        <taxon>Gammaproteobacteria</taxon>
        <taxon>Cellvibrionales</taxon>
        <taxon>Spongiibacteraceae</taxon>
        <taxon>Zhongshania</taxon>
    </lineage>
</organism>
<comment type="pathway">
    <text evidence="2">Cell wall biogenesis; peptidoglycan biosynthesis.</text>
</comment>
<evidence type="ECO:0000313" key="18">
    <source>
        <dbReference type="EMBL" id="AMO70395.1"/>
    </source>
</evidence>
<evidence type="ECO:0000256" key="13">
    <source>
        <dbReference type="PIRSR" id="PIRSR618044-1"/>
    </source>
</evidence>
<evidence type="ECO:0000256" key="6">
    <source>
        <dbReference type="ARBA" id="ARBA00022670"/>
    </source>
</evidence>
<evidence type="ECO:0000256" key="7">
    <source>
        <dbReference type="ARBA" id="ARBA00022729"/>
    </source>
</evidence>
<dbReference type="STRING" id="1470434.AZF00_15025"/>
<dbReference type="Gene3D" id="3.40.710.10">
    <property type="entry name" value="DD-peptidase/beta-lactamase superfamily"/>
    <property type="match status" value="1"/>
</dbReference>
<feature type="active site" evidence="13">
    <location>
        <position position="126"/>
    </location>
</feature>
<dbReference type="SUPFAM" id="SSF69189">
    <property type="entry name" value="Penicillin-binding protein associated domain"/>
    <property type="match status" value="1"/>
</dbReference>
<feature type="active site" description="Acyl-ester intermediate" evidence="13">
    <location>
        <position position="61"/>
    </location>
</feature>
<dbReference type="SMART" id="SM00936">
    <property type="entry name" value="PBP5_C"/>
    <property type="match status" value="1"/>
</dbReference>
<dbReference type="GO" id="GO:0006508">
    <property type="term" value="P:proteolysis"/>
    <property type="evidence" value="ECO:0007669"/>
    <property type="project" value="UniProtKB-KW"/>
</dbReference>
<accession>A0A127MB35</accession>
<dbReference type="SUPFAM" id="SSF56601">
    <property type="entry name" value="beta-lactamase/transpeptidase-like"/>
    <property type="match status" value="1"/>
</dbReference>
<feature type="binding site" evidence="14">
    <location>
        <position position="227"/>
    </location>
    <ligand>
        <name>substrate</name>
    </ligand>
</feature>
<evidence type="ECO:0000313" key="19">
    <source>
        <dbReference type="Proteomes" id="UP000074119"/>
    </source>
</evidence>
<evidence type="ECO:0000256" key="2">
    <source>
        <dbReference type="ARBA" id="ARBA00004752"/>
    </source>
</evidence>
<evidence type="ECO:0000256" key="14">
    <source>
        <dbReference type="PIRSR" id="PIRSR618044-2"/>
    </source>
</evidence>
<dbReference type="Pfam" id="PF07943">
    <property type="entry name" value="PBP5_C"/>
    <property type="match status" value="1"/>
</dbReference>
<comment type="catalytic activity">
    <reaction evidence="12">
        <text>Preferential cleavage: (Ac)2-L-Lys-D-Ala-|-D-Ala. Also transpeptidation of peptidyl-alanyl moieties that are N-acyl substituents of D-alanine.</text>
        <dbReference type="EC" id="3.4.16.4"/>
    </reaction>
</comment>
<evidence type="ECO:0000256" key="4">
    <source>
        <dbReference type="ARBA" id="ARBA00012448"/>
    </source>
</evidence>
<protein>
    <recommendedName>
        <fullName evidence="4">serine-type D-Ala-D-Ala carboxypeptidase</fullName>
        <ecNumber evidence="4">3.4.16.4</ecNumber>
    </recommendedName>
</protein>
<evidence type="ECO:0000256" key="1">
    <source>
        <dbReference type="ARBA" id="ARBA00003217"/>
    </source>
</evidence>
<keyword evidence="5 18" id="KW-0121">Carboxypeptidase</keyword>
<evidence type="ECO:0000256" key="11">
    <source>
        <dbReference type="ARBA" id="ARBA00023316"/>
    </source>
</evidence>
<dbReference type="Gene3D" id="2.60.410.10">
    <property type="entry name" value="D-Ala-D-Ala carboxypeptidase, C-terminal domain"/>
    <property type="match status" value="1"/>
</dbReference>
<dbReference type="GO" id="GO:0009002">
    <property type="term" value="F:serine-type D-Ala-D-Ala carboxypeptidase activity"/>
    <property type="evidence" value="ECO:0007669"/>
    <property type="project" value="UniProtKB-EC"/>
</dbReference>
<keyword evidence="6" id="KW-0645">Protease</keyword>
<dbReference type="Pfam" id="PF00768">
    <property type="entry name" value="Peptidase_S11"/>
    <property type="match status" value="1"/>
</dbReference>
<evidence type="ECO:0000256" key="8">
    <source>
        <dbReference type="ARBA" id="ARBA00022801"/>
    </source>
</evidence>
<dbReference type="EC" id="3.4.16.4" evidence="4"/>
<keyword evidence="9" id="KW-0133">Cell shape</keyword>
<dbReference type="AlphaFoldDB" id="A0A127MB35"/>
<evidence type="ECO:0000256" key="9">
    <source>
        <dbReference type="ARBA" id="ARBA00022960"/>
    </source>
</evidence>